<evidence type="ECO:0000256" key="1">
    <source>
        <dbReference type="ARBA" id="ARBA00001933"/>
    </source>
</evidence>
<dbReference type="PANTHER" id="PTHR42790:SF1">
    <property type="entry name" value="AROMATIC AMINO ACID AMINOTRANSFERASE, HYPOTHETICAL (EUROFUNG)"/>
    <property type="match status" value="1"/>
</dbReference>
<proteinExistence type="inferred from homology"/>
<keyword evidence="4" id="KW-0808">Transferase</keyword>
<dbReference type="EMBL" id="PQXH01000058">
    <property type="protein sequence ID" value="TGO14130.1"/>
    <property type="molecule type" value="Genomic_DNA"/>
</dbReference>
<dbReference type="PANTHER" id="PTHR42790">
    <property type="entry name" value="AMINOTRANSFERASE"/>
    <property type="match status" value="1"/>
</dbReference>
<keyword evidence="7" id="KW-1185">Reference proteome</keyword>
<dbReference type="Proteomes" id="UP000297777">
    <property type="component" value="Unassembled WGS sequence"/>
</dbReference>
<dbReference type="InterPro" id="IPR015421">
    <property type="entry name" value="PyrdxlP-dep_Trfase_major"/>
</dbReference>
<comment type="caution">
    <text evidence="6">The sequence shown here is derived from an EMBL/GenBank/DDBJ whole genome shotgun (WGS) entry which is preliminary data.</text>
</comment>
<protein>
    <submittedName>
        <fullName evidence="6">Uncharacterized protein</fullName>
    </submittedName>
</protein>
<gene>
    <name evidence="6" type="ORF">BTUL_0058g00560</name>
</gene>
<organism evidence="6 7">
    <name type="scientific">Botrytis tulipae</name>
    <dbReference type="NCBI Taxonomy" id="87230"/>
    <lineage>
        <taxon>Eukaryota</taxon>
        <taxon>Fungi</taxon>
        <taxon>Dikarya</taxon>
        <taxon>Ascomycota</taxon>
        <taxon>Pezizomycotina</taxon>
        <taxon>Leotiomycetes</taxon>
        <taxon>Helotiales</taxon>
        <taxon>Sclerotiniaceae</taxon>
        <taxon>Botrytis</taxon>
    </lineage>
</organism>
<dbReference type="Gene3D" id="3.40.640.10">
    <property type="entry name" value="Type I PLP-dependent aspartate aminotransferase-like (Major domain)"/>
    <property type="match status" value="1"/>
</dbReference>
<evidence type="ECO:0000256" key="4">
    <source>
        <dbReference type="ARBA" id="ARBA00022679"/>
    </source>
</evidence>
<dbReference type="GO" id="GO:0008483">
    <property type="term" value="F:transaminase activity"/>
    <property type="evidence" value="ECO:0007669"/>
    <property type="project" value="UniProtKB-KW"/>
</dbReference>
<reference evidence="6 7" key="1">
    <citation type="submission" date="2017-12" db="EMBL/GenBank/DDBJ databases">
        <title>Comparative genomics of Botrytis spp.</title>
        <authorList>
            <person name="Valero-Jimenez C.A."/>
            <person name="Tapia P."/>
            <person name="Veloso J."/>
            <person name="Silva-Moreno E."/>
            <person name="Staats M."/>
            <person name="Valdes J.H."/>
            <person name="Van Kan J.A.L."/>
        </authorList>
    </citation>
    <scope>NUCLEOTIDE SEQUENCE [LARGE SCALE GENOMIC DNA]</scope>
    <source>
        <strain evidence="6 7">Bt9001</strain>
    </source>
</reference>
<keyword evidence="3" id="KW-0032">Aminotransferase</keyword>
<evidence type="ECO:0000256" key="2">
    <source>
        <dbReference type="ARBA" id="ARBA00007441"/>
    </source>
</evidence>
<comment type="similarity">
    <text evidence="2">Belongs to the class-I pyridoxal-phosphate-dependent aminotransferase family.</text>
</comment>
<keyword evidence="5" id="KW-0663">Pyridoxal phosphate</keyword>
<evidence type="ECO:0000313" key="7">
    <source>
        <dbReference type="Proteomes" id="UP000297777"/>
    </source>
</evidence>
<evidence type="ECO:0000313" key="6">
    <source>
        <dbReference type="EMBL" id="TGO14130.1"/>
    </source>
</evidence>
<evidence type="ECO:0000256" key="3">
    <source>
        <dbReference type="ARBA" id="ARBA00022576"/>
    </source>
</evidence>
<name>A0A4Z1ERL7_9HELO</name>
<evidence type="ECO:0000256" key="5">
    <source>
        <dbReference type="ARBA" id="ARBA00022898"/>
    </source>
</evidence>
<sequence length="142" mass="16089">MIEVQIARPAQLKLSDDEETLETSVPVTIPNMSKATDFNDPVDHGYPTLHSLLKQFTWKIVHEKIPYLGGPEIISTTGIIHGFSRVLEAFTEGYDFVREKQGLLRKQFTYKHVMQLAESRWLQIVPVRIDAEGIVPSALESV</sequence>
<dbReference type="GO" id="GO:1901605">
    <property type="term" value="P:alpha-amino acid metabolic process"/>
    <property type="evidence" value="ECO:0007669"/>
    <property type="project" value="TreeGrafter"/>
</dbReference>
<dbReference type="OrthoDB" id="691673at2759"/>
<accession>A0A4Z1ERL7</accession>
<comment type="cofactor">
    <cofactor evidence="1">
        <name>pyridoxal 5'-phosphate</name>
        <dbReference type="ChEBI" id="CHEBI:597326"/>
    </cofactor>
</comment>
<dbReference type="AlphaFoldDB" id="A0A4Z1ERL7"/>
<dbReference type="InterPro" id="IPR050859">
    <property type="entry name" value="Class-I_PLP-dep_aminotransf"/>
</dbReference>